<evidence type="ECO:0000256" key="4">
    <source>
        <dbReference type="ARBA" id="ARBA00011738"/>
    </source>
</evidence>
<comment type="function">
    <text evidence="1 15 16">Specifically methylates guanosine-37 in various tRNAs.</text>
</comment>
<dbReference type="PIRSF" id="PIRSF000386">
    <property type="entry name" value="tRNA_mtase"/>
    <property type="match status" value="1"/>
</dbReference>
<evidence type="ECO:0000256" key="3">
    <source>
        <dbReference type="ARBA" id="ARBA00007630"/>
    </source>
</evidence>
<dbReference type="EC" id="2.1.1.228" evidence="5 15"/>
<evidence type="ECO:0000256" key="13">
    <source>
        <dbReference type="ARBA" id="ARBA00033392"/>
    </source>
</evidence>
<evidence type="ECO:0000313" key="18">
    <source>
        <dbReference type="EMBL" id="KKU90410.1"/>
    </source>
</evidence>
<dbReference type="GO" id="GO:0002939">
    <property type="term" value="P:tRNA N1-guanine methylation"/>
    <property type="evidence" value="ECO:0007669"/>
    <property type="project" value="TreeGrafter"/>
</dbReference>
<reference evidence="18 19" key="1">
    <citation type="journal article" date="2015" name="Nature">
        <title>rRNA introns, odd ribosomes, and small enigmatic genomes across a large radiation of phyla.</title>
        <authorList>
            <person name="Brown C.T."/>
            <person name="Hug L.A."/>
            <person name="Thomas B.C."/>
            <person name="Sharon I."/>
            <person name="Castelle C.J."/>
            <person name="Singh A."/>
            <person name="Wilkins M.J."/>
            <person name="Williams K.H."/>
            <person name="Banfield J.F."/>
        </authorList>
    </citation>
    <scope>NUCLEOTIDE SEQUENCE [LARGE SCALE GENOMIC DNA]</scope>
</reference>
<dbReference type="InterPro" id="IPR029028">
    <property type="entry name" value="Alpha/beta_knot_MTases"/>
</dbReference>
<dbReference type="InterPro" id="IPR002649">
    <property type="entry name" value="tRNA_m1G_MeTrfase_TrmD"/>
</dbReference>
<comment type="subunit">
    <text evidence="4 15 16">Homodimer.</text>
</comment>
<dbReference type="PANTHER" id="PTHR46417:SF1">
    <property type="entry name" value="TRNA (GUANINE-N(1)-)-METHYLTRANSFERASE"/>
    <property type="match status" value="1"/>
</dbReference>
<comment type="subcellular location">
    <subcellularLocation>
        <location evidence="2 15 16">Cytoplasm</location>
    </subcellularLocation>
</comment>
<dbReference type="GO" id="GO:0005829">
    <property type="term" value="C:cytosol"/>
    <property type="evidence" value="ECO:0007669"/>
    <property type="project" value="TreeGrafter"/>
</dbReference>
<dbReference type="CDD" id="cd18080">
    <property type="entry name" value="TrmD-like"/>
    <property type="match status" value="1"/>
</dbReference>
<dbReference type="GO" id="GO:0052906">
    <property type="term" value="F:tRNA (guanine(37)-N1)-methyltransferase activity"/>
    <property type="evidence" value="ECO:0007669"/>
    <property type="project" value="UniProtKB-UniRule"/>
</dbReference>
<evidence type="ECO:0000256" key="12">
    <source>
        <dbReference type="ARBA" id="ARBA00029736"/>
    </source>
</evidence>
<evidence type="ECO:0000313" key="19">
    <source>
        <dbReference type="Proteomes" id="UP000033882"/>
    </source>
</evidence>
<evidence type="ECO:0000256" key="6">
    <source>
        <dbReference type="ARBA" id="ARBA00014679"/>
    </source>
</evidence>
<keyword evidence="9 15" id="KW-0808">Transferase</keyword>
<dbReference type="HAMAP" id="MF_00605">
    <property type="entry name" value="TrmD"/>
    <property type="match status" value="1"/>
</dbReference>
<dbReference type="Proteomes" id="UP000033882">
    <property type="component" value="Unassembled WGS sequence"/>
</dbReference>
<proteinExistence type="inferred from homology"/>
<evidence type="ECO:0000256" key="8">
    <source>
        <dbReference type="ARBA" id="ARBA00022603"/>
    </source>
</evidence>
<organism evidence="18 19">
    <name type="scientific">Candidatus Wolfebacteria bacterium GW2011_GWA2_47_9b</name>
    <dbReference type="NCBI Taxonomy" id="1619005"/>
    <lineage>
        <taxon>Bacteria</taxon>
        <taxon>Candidatus Wolfeibacteriota</taxon>
    </lineage>
</organism>
<evidence type="ECO:0000259" key="17">
    <source>
        <dbReference type="Pfam" id="PF01746"/>
    </source>
</evidence>
<dbReference type="PANTHER" id="PTHR46417">
    <property type="entry name" value="TRNA (GUANINE-N(1)-)-METHYLTRANSFERASE"/>
    <property type="match status" value="1"/>
</dbReference>
<dbReference type="AlphaFoldDB" id="A0A0G1X7R0"/>
<evidence type="ECO:0000256" key="15">
    <source>
        <dbReference type="HAMAP-Rule" id="MF_00605"/>
    </source>
</evidence>
<evidence type="ECO:0000256" key="9">
    <source>
        <dbReference type="ARBA" id="ARBA00022679"/>
    </source>
</evidence>
<dbReference type="PATRIC" id="fig|1619005.3.peg.232"/>
<dbReference type="FunFam" id="3.40.1280.10:FF:000001">
    <property type="entry name" value="tRNA (guanine-N(1)-)-methyltransferase"/>
    <property type="match status" value="1"/>
</dbReference>
<dbReference type="NCBIfam" id="TIGR00088">
    <property type="entry name" value="trmD"/>
    <property type="match status" value="1"/>
</dbReference>
<evidence type="ECO:0000256" key="1">
    <source>
        <dbReference type="ARBA" id="ARBA00002634"/>
    </source>
</evidence>
<evidence type="ECO:0000256" key="14">
    <source>
        <dbReference type="ARBA" id="ARBA00047783"/>
    </source>
</evidence>
<dbReference type="Pfam" id="PF01746">
    <property type="entry name" value="tRNA_m1G_MT"/>
    <property type="match status" value="1"/>
</dbReference>
<evidence type="ECO:0000256" key="11">
    <source>
        <dbReference type="ARBA" id="ARBA00022694"/>
    </source>
</evidence>
<evidence type="ECO:0000256" key="16">
    <source>
        <dbReference type="RuleBase" id="RU003464"/>
    </source>
</evidence>
<dbReference type="NCBIfam" id="NF000648">
    <property type="entry name" value="PRK00026.1"/>
    <property type="match status" value="1"/>
</dbReference>
<name>A0A0G1X7R0_9BACT</name>
<comment type="caution">
    <text evidence="15">Lacks conserved residue(s) required for the propagation of feature annotation.</text>
</comment>
<feature type="domain" description="tRNA methyltransferase TRMD/TRM10-type" evidence="17">
    <location>
        <begin position="49"/>
        <end position="271"/>
    </location>
</feature>
<comment type="similarity">
    <text evidence="3 15 16">Belongs to the RNA methyltransferase TrmD family.</text>
</comment>
<dbReference type="SUPFAM" id="SSF75217">
    <property type="entry name" value="alpha/beta knot"/>
    <property type="match status" value="1"/>
</dbReference>
<dbReference type="InterPro" id="IPR016009">
    <property type="entry name" value="tRNA_MeTrfase_TRMD/TRM10"/>
</dbReference>
<sequence length="273" mass="30965">MEERGNSWGCYSGLRAGISSNENEILKQVRDDSVSRPFPYFVIPFSTPMRFDIITIFPGIFDSYFNESILKRAQEKKLIQIHVHDLRDFATDKHRKVDDRPFGGGPGMVMKVEPLVKAIAAVAKKTKKFEKETKVVFFAPGGKLIDDAYINKTADKTRRVIMVCAHYEGMDERVKKVVKDMGFKSEELSVGPYVLTGGEIPAMIMVDALSRKIGGVLGKEESLEESRHGVGVPAYTRPSEYIYRKKGYKVPPVLMSGDHKKIDEWRKERGKRQ</sequence>
<accession>A0A0G1X7R0</accession>
<evidence type="ECO:0000256" key="7">
    <source>
        <dbReference type="ARBA" id="ARBA00022490"/>
    </source>
</evidence>
<gene>
    <name evidence="15" type="primary">trmD</name>
    <name evidence="18" type="ORF">UY19_C0003G0065</name>
</gene>
<dbReference type="InterPro" id="IPR029026">
    <property type="entry name" value="tRNA_m1G_MTases_N"/>
</dbReference>
<comment type="caution">
    <text evidence="18">The sequence shown here is derived from an EMBL/GenBank/DDBJ whole genome shotgun (WGS) entry which is preliminary data.</text>
</comment>
<evidence type="ECO:0000256" key="10">
    <source>
        <dbReference type="ARBA" id="ARBA00022691"/>
    </source>
</evidence>
<keyword evidence="8 15" id="KW-0489">Methyltransferase</keyword>
<comment type="catalytic activity">
    <reaction evidence="14 15 16">
        <text>guanosine(37) in tRNA + S-adenosyl-L-methionine = N(1)-methylguanosine(37) in tRNA + S-adenosyl-L-homocysteine + H(+)</text>
        <dbReference type="Rhea" id="RHEA:36899"/>
        <dbReference type="Rhea" id="RHEA-COMP:10145"/>
        <dbReference type="Rhea" id="RHEA-COMP:10147"/>
        <dbReference type="ChEBI" id="CHEBI:15378"/>
        <dbReference type="ChEBI" id="CHEBI:57856"/>
        <dbReference type="ChEBI" id="CHEBI:59789"/>
        <dbReference type="ChEBI" id="CHEBI:73542"/>
        <dbReference type="ChEBI" id="CHEBI:74269"/>
        <dbReference type="EC" id="2.1.1.228"/>
    </reaction>
</comment>
<dbReference type="EMBL" id="LCPB01000003">
    <property type="protein sequence ID" value="KKU90410.1"/>
    <property type="molecule type" value="Genomic_DNA"/>
</dbReference>
<dbReference type="Gene3D" id="3.40.1280.10">
    <property type="match status" value="1"/>
</dbReference>
<evidence type="ECO:0000256" key="5">
    <source>
        <dbReference type="ARBA" id="ARBA00012807"/>
    </source>
</evidence>
<keyword evidence="11 15" id="KW-0819">tRNA processing</keyword>
<protein>
    <recommendedName>
        <fullName evidence="6 15">tRNA (guanine-N(1)-)-methyltransferase</fullName>
        <ecNumber evidence="5 15">2.1.1.228</ecNumber>
    </recommendedName>
    <alternativeName>
        <fullName evidence="12 15">M1G-methyltransferase</fullName>
    </alternativeName>
    <alternativeName>
        <fullName evidence="13 15">tRNA [GM37] methyltransferase</fullName>
    </alternativeName>
</protein>
<dbReference type="Gene3D" id="1.10.1270.20">
    <property type="entry name" value="tRNA(m1g37)methyltransferase, domain 2"/>
    <property type="match status" value="1"/>
</dbReference>
<dbReference type="InterPro" id="IPR023148">
    <property type="entry name" value="tRNA_m1G_MeTrfase_C_sf"/>
</dbReference>
<keyword evidence="10 15" id="KW-0949">S-adenosyl-L-methionine</keyword>
<evidence type="ECO:0000256" key="2">
    <source>
        <dbReference type="ARBA" id="ARBA00004496"/>
    </source>
</evidence>
<keyword evidence="7 15" id="KW-0963">Cytoplasm</keyword>